<name>A0ACD0NN65_9BASI</name>
<proteinExistence type="predicted"/>
<reference evidence="1 2" key="1">
    <citation type="journal article" date="2018" name="Mol. Biol. Evol.">
        <title>Broad Genomic Sampling Reveals a Smut Pathogenic Ancestry of the Fungal Clade Ustilaginomycotina.</title>
        <authorList>
            <person name="Kijpornyongpan T."/>
            <person name="Mondo S.J."/>
            <person name="Barry K."/>
            <person name="Sandor L."/>
            <person name="Lee J."/>
            <person name="Lipzen A."/>
            <person name="Pangilinan J."/>
            <person name="LaButti K."/>
            <person name="Hainaut M."/>
            <person name="Henrissat B."/>
            <person name="Grigoriev I.V."/>
            <person name="Spatafora J.W."/>
            <person name="Aime M.C."/>
        </authorList>
    </citation>
    <scope>NUCLEOTIDE SEQUENCE [LARGE SCALE GENOMIC DNA]</scope>
    <source>
        <strain evidence="1 2">SA 807</strain>
    </source>
</reference>
<evidence type="ECO:0000313" key="1">
    <source>
        <dbReference type="EMBL" id="PWN47214.1"/>
    </source>
</evidence>
<accession>A0ACD0NN65</accession>
<dbReference type="Proteomes" id="UP000245626">
    <property type="component" value="Unassembled WGS sequence"/>
</dbReference>
<evidence type="ECO:0000313" key="2">
    <source>
        <dbReference type="Proteomes" id="UP000245626"/>
    </source>
</evidence>
<organism evidence="1 2">
    <name type="scientific">Violaceomyces palustris</name>
    <dbReference type="NCBI Taxonomy" id="1673888"/>
    <lineage>
        <taxon>Eukaryota</taxon>
        <taxon>Fungi</taxon>
        <taxon>Dikarya</taxon>
        <taxon>Basidiomycota</taxon>
        <taxon>Ustilaginomycotina</taxon>
        <taxon>Ustilaginomycetes</taxon>
        <taxon>Violaceomycetales</taxon>
        <taxon>Violaceomycetaceae</taxon>
        <taxon>Violaceomyces</taxon>
    </lineage>
</organism>
<protein>
    <submittedName>
        <fullName evidence="1">Uncharacterized protein</fullName>
    </submittedName>
</protein>
<keyword evidence="2" id="KW-1185">Reference proteome</keyword>
<sequence>MAPSATSCDSAVTSCYSSGTKTCCEQPRKSSRQSSRVDHGDRFYGHKDMAELCEKVILALFACPLDSTSASVNSPTSPSRPAPRLSEFIAYALYRTRLPVAVTHQALFLLKRLKCRFPAARGSSGHRLFISALMLASKSSCDDTYSNKSWTIVGQGLFSLREINQMERELFGYLGYKVNVEVEELDHFVKGLEEGRIQTSPESSPPASVTSPALAGPEEGFSSPVIATSIPHSKSEPISYPSDASSPPSESLAGPHRVTTSVRHARHSSSTPSINTRASISGYSVSTQAGPSSVGTSCSVPNLSRSTSFKHDRHLSGHSVAFDNPFVSHPRDRCRPYTMPTHSMPLTSASSQAPSERFYSSASPTSSVSSSSLSSSRSSLASSFTASTSSSPCLSRSTFSGRTTPDTPTSDIDSSPWEEKAYLPLEGDMDTSPSAVPVHGYDNDMKYYVAEQHPTHLSKLQEQQRQAGQLNAAQRVRPYW</sequence>
<dbReference type="EMBL" id="KZ820501">
    <property type="protein sequence ID" value="PWN47214.1"/>
    <property type="molecule type" value="Genomic_DNA"/>
</dbReference>
<gene>
    <name evidence="1" type="ORF">IE53DRAFT_261704</name>
</gene>